<dbReference type="EMBL" id="EQ999546">
    <property type="protein sequence ID" value="EEZ30596.1"/>
    <property type="molecule type" value="Genomic_DNA"/>
</dbReference>
<accession>A0A0E1X371</accession>
<name>A0A0E1X371_9HYPH</name>
<evidence type="ECO:0000313" key="1">
    <source>
        <dbReference type="EMBL" id="EEZ30596.1"/>
    </source>
</evidence>
<reference evidence="1" key="1">
    <citation type="submission" date="2009-01" db="EMBL/GenBank/DDBJ databases">
        <title>The Genome Sequence of Brucella pinnipedialis M292/94/1.</title>
        <authorList>
            <consortium name="The Broad Institute Genome Sequencing Platform"/>
            <person name="Ward D."/>
            <person name="Young S.K."/>
            <person name="Kodira C.D."/>
            <person name="Zeng Q."/>
            <person name="Koehrsen M."/>
            <person name="Alvarado L."/>
            <person name="Berlin A."/>
            <person name="Borenstein D."/>
            <person name="Chen Z."/>
            <person name="Engels R."/>
            <person name="Freedman E."/>
            <person name="Gellesch M."/>
            <person name="Goldberg J."/>
            <person name="Griggs A."/>
            <person name="Gujja S."/>
            <person name="Heiman D."/>
            <person name="Hepburn T."/>
            <person name="Howarth C."/>
            <person name="Jen D."/>
            <person name="Larson L."/>
            <person name="Lewis B."/>
            <person name="Mehta T."/>
            <person name="Park D."/>
            <person name="Pearson M."/>
            <person name="Roberts A."/>
            <person name="Saif S."/>
            <person name="Shea T."/>
            <person name="Shenoy N."/>
            <person name="Sisk P."/>
            <person name="Stolte C."/>
            <person name="Sykes S."/>
            <person name="Walk T."/>
            <person name="White J."/>
            <person name="Yandava C."/>
            <person name="Whatmore A.M."/>
            <person name="Perrett L.L."/>
            <person name="O'Callaghan D."/>
            <person name="Nusbaum C."/>
            <person name="Galagan J."/>
            <person name="Birren B."/>
        </authorList>
    </citation>
    <scope>NUCLEOTIDE SEQUENCE [LARGE SCALE GENOMIC DNA]</scope>
    <source>
        <strain evidence="1">M292/94/1</strain>
    </source>
</reference>
<dbReference type="RefSeq" id="WP_002963582.1">
    <property type="nucleotide sequence ID" value="NZ_EQ999546.1"/>
</dbReference>
<dbReference type="AlphaFoldDB" id="A0A0E1X371"/>
<organism evidence="1">
    <name type="scientific">Brucella pinnipedialis M292/94/1</name>
    <dbReference type="NCBI Taxonomy" id="520462"/>
    <lineage>
        <taxon>Bacteria</taxon>
        <taxon>Pseudomonadati</taxon>
        <taxon>Pseudomonadota</taxon>
        <taxon>Alphaproteobacteria</taxon>
        <taxon>Hyphomicrobiales</taxon>
        <taxon>Brucellaceae</taxon>
        <taxon>Brucella/Ochrobactrum group</taxon>
        <taxon>Brucella</taxon>
    </lineage>
</organism>
<dbReference type="Proteomes" id="UP000004659">
    <property type="component" value="Unassembled WGS sequence"/>
</dbReference>
<sequence length="70" mass="7854">MYQDKESGFNKVTLFKPNLSRMEAKSAVTDKTAKAILDTERAAVEAKTERLRAARLASEENKPQVASKRK</sequence>
<gene>
    <name evidence="1" type="ORF">BALG_00715</name>
</gene>
<dbReference type="HOGENOM" id="CLU_203036_0_0_5"/>
<dbReference type="GeneID" id="93017128"/>
<protein>
    <submittedName>
        <fullName evidence="1">Uncharacterized protein</fullName>
    </submittedName>
</protein>
<proteinExistence type="predicted"/>